<dbReference type="PROSITE" id="PS50977">
    <property type="entry name" value="HTH_TETR_2"/>
    <property type="match status" value="1"/>
</dbReference>
<evidence type="ECO:0000313" key="4">
    <source>
        <dbReference type="EMBL" id="GAS84366.1"/>
    </source>
</evidence>
<organism evidence="4 5">
    <name type="scientific">Paenibacillus amylolyticus</name>
    <dbReference type="NCBI Taxonomy" id="1451"/>
    <lineage>
        <taxon>Bacteria</taxon>
        <taxon>Bacillati</taxon>
        <taxon>Bacillota</taxon>
        <taxon>Bacilli</taxon>
        <taxon>Bacillales</taxon>
        <taxon>Paenibacillaceae</taxon>
        <taxon>Paenibacillus</taxon>
    </lineage>
</organism>
<evidence type="ECO:0000256" key="1">
    <source>
        <dbReference type="ARBA" id="ARBA00023125"/>
    </source>
</evidence>
<dbReference type="InterPro" id="IPR001647">
    <property type="entry name" value="HTH_TetR"/>
</dbReference>
<evidence type="ECO:0000256" key="2">
    <source>
        <dbReference type="PROSITE-ProRule" id="PRU00335"/>
    </source>
</evidence>
<comment type="caution">
    <text evidence="4">The sequence shown here is derived from an EMBL/GenBank/DDBJ whole genome shotgun (WGS) entry which is preliminary data.</text>
</comment>
<protein>
    <recommendedName>
        <fullName evidence="3">HTH tetR-type domain-containing protein</fullName>
    </recommendedName>
</protein>
<evidence type="ECO:0000259" key="3">
    <source>
        <dbReference type="PROSITE" id="PS50977"/>
    </source>
</evidence>
<dbReference type="EMBL" id="BCNV01000005">
    <property type="protein sequence ID" value="GAS84366.1"/>
    <property type="molecule type" value="Genomic_DNA"/>
</dbReference>
<keyword evidence="1 2" id="KW-0238">DNA-binding</keyword>
<reference evidence="4 5" key="1">
    <citation type="journal article" date="2016" name="Genome Announc.">
        <title>Draft Genome Sequence of Paenibacillus amylolyticus Heshi-A3, Isolated from Fermented Rice Bran in a Japanese Fermented Seafood Dish.</title>
        <authorList>
            <person name="Akuzawa S."/>
            <person name="Nagaoka J."/>
            <person name="Kanekatsu M."/>
            <person name="Kubota E."/>
            <person name="Ohtake R."/>
            <person name="Suzuki T."/>
            <person name="Kanesaki Y."/>
        </authorList>
    </citation>
    <scope>NUCLEOTIDE SEQUENCE [LARGE SCALE GENOMIC DNA]</scope>
    <source>
        <strain evidence="4 5">Heshi-A3</strain>
    </source>
</reference>
<dbReference type="SUPFAM" id="SSF46689">
    <property type="entry name" value="Homeodomain-like"/>
    <property type="match status" value="1"/>
</dbReference>
<dbReference type="GO" id="GO:0003677">
    <property type="term" value="F:DNA binding"/>
    <property type="evidence" value="ECO:0007669"/>
    <property type="project" value="UniProtKB-UniRule"/>
</dbReference>
<proteinExistence type="predicted"/>
<dbReference type="RefSeq" id="WP_062836771.1">
    <property type="nucleotide sequence ID" value="NZ_BCNV01000005.1"/>
</dbReference>
<name>A0A100VR89_PAEAM</name>
<dbReference type="AlphaFoldDB" id="A0A100VR89"/>
<dbReference type="Gene3D" id="1.10.357.10">
    <property type="entry name" value="Tetracycline Repressor, domain 2"/>
    <property type="match status" value="1"/>
</dbReference>
<accession>A0A100VR89</accession>
<feature type="DNA-binding region" description="H-T-H motif" evidence="2">
    <location>
        <begin position="29"/>
        <end position="48"/>
    </location>
</feature>
<gene>
    <name evidence="4" type="ORF">PAHA3_4469</name>
</gene>
<dbReference type="Proteomes" id="UP000069697">
    <property type="component" value="Unassembled WGS sequence"/>
</dbReference>
<reference evidence="5" key="2">
    <citation type="submission" date="2016-01" db="EMBL/GenBank/DDBJ databases">
        <title>Draft Genome Sequence of Paenibacillus amylolyticus Heshi-A3 that Was Isolated from Fermented Rice Bran with Aging Salted Mackerel, Which Was Named Heshiko as Traditional Fermented Seafood in Japan.</title>
        <authorList>
            <person name="Akuzawa S."/>
            <person name="Nakagawa J."/>
            <person name="Kanekatsu T."/>
            <person name="Kubota E."/>
            <person name="Ohtake R."/>
            <person name="Suzuki T."/>
            <person name="Kanesaki Y."/>
        </authorList>
    </citation>
    <scope>NUCLEOTIDE SEQUENCE [LARGE SCALE GENOMIC DNA]</scope>
    <source>
        <strain evidence="5">Heshi-A3</strain>
    </source>
</reference>
<feature type="domain" description="HTH tetR-type" evidence="3">
    <location>
        <begin position="6"/>
        <end position="66"/>
    </location>
</feature>
<dbReference type="InterPro" id="IPR009057">
    <property type="entry name" value="Homeodomain-like_sf"/>
</dbReference>
<sequence>MPPKSKITQEKVLSAAFELVRAQGLEALTARNVAHTLHCSTQPIYSLYNNIEELKSNVYDKAAEFARHSMVEYKDDANSPALNLTIGFLYFAQNEKQLFRTLYLSGYRQYDPHTDQFLGEELTTSYMRYSKRLQDVSVEQLKRIFLKLTIYLIGIGTLLNSHTLELDMNEAIEMIREMYEMLLHKEGLTY</sequence>
<evidence type="ECO:0000313" key="5">
    <source>
        <dbReference type="Proteomes" id="UP000069697"/>
    </source>
</evidence>